<keyword evidence="1 3" id="KW-0238">DNA-binding</keyword>
<evidence type="ECO:0000259" key="2">
    <source>
        <dbReference type="PROSITE" id="PS50943"/>
    </source>
</evidence>
<dbReference type="CDD" id="cd00093">
    <property type="entry name" value="HTH_XRE"/>
    <property type="match status" value="1"/>
</dbReference>
<dbReference type="Proteomes" id="UP000070646">
    <property type="component" value="Unassembled WGS sequence"/>
</dbReference>
<dbReference type="Pfam" id="PF01381">
    <property type="entry name" value="HTH_3"/>
    <property type="match status" value="1"/>
</dbReference>
<organism evidence="3 4">
    <name type="scientific">Clostridium perfringens</name>
    <dbReference type="NCBI Taxonomy" id="1502"/>
    <lineage>
        <taxon>Bacteria</taxon>
        <taxon>Bacillati</taxon>
        <taxon>Bacillota</taxon>
        <taxon>Clostridia</taxon>
        <taxon>Eubacteriales</taxon>
        <taxon>Clostridiaceae</taxon>
        <taxon>Clostridium</taxon>
    </lineage>
</organism>
<evidence type="ECO:0000313" key="4">
    <source>
        <dbReference type="Proteomes" id="UP000070646"/>
    </source>
</evidence>
<dbReference type="InterPro" id="IPR001387">
    <property type="entry name" value="Cro/C1-type_HTH"/>
</dbReference>
<dbReference type="Gene3D" id="1.10.260.40">
    <property type="entry name" value="lambda repressor-like DNA-binding domains"/>
    <property type="match status" value="1"/>
</dbReference>
<dbReference type="EMBL" id="LRPU01000078">
    <property type="protein sequence ID" value="KXA11823.1"/>
    <property type="molecule type" value="Genomic_DNA"/>
</dbReference>
<feature type="domain" description="HTH cro/C1-type" evidence="2">
    <location>
        <begin position="7"/>
        <end position="67"/>
    </location>
</feature>
<comment type="caution">
    <text evidence="3">The sequence shown here is derived from an EMBL/GenBank/DDBJ whole genome shotgun (WGS) entry which is preliminary data.</text>
</comment>
<sequence length="172" mass="20121">MKFGTILKQLRLNSSLTQEELATRLNKIYEIKLNKGMISKWEANKSEPSMKYIRIFSKFFNVTLDYLLGLEENNITTNLYNISEYEGQHIENLRKLNDLGKNKVITYTKDLMDNPKFISESIQKQSEDETSSTSIYDFEPYLFAAHNDGIDEETNKANIEKIKNKYLEIRGK</sequence>
<dbReference type="GO" id="GO:0003677">
    <property type="term" value="F:DNA binding"/>
    <property type="evidence" value="ECO:0007669"/>
    <property type="project" value="UniProtKB-KW"/>
</dbReference>
<name>A0A133N6I7_CLOPF</name>
<proteinExistence type="predicted"/>
<protein>
    <submittedName>
        <fullName evidence="3">DNA-binding helix-turn-helix protein</fullName>
    </submittedName>
</protein>
<evidence type="ECO:0000256" key="1">
    <source>
        <dbReference type="ARBA" id="ARBA00023125"/>
    </source>
</evidence>
<gene>
    <name evidence="3" type="ORF">HMPREF3222_01612</name>
</gene>
<dbReference type="SUPFAM" id="SSF47413">
    <property type="entry name" value="lambda repressor-like DNA-binding domains"/>
    <property type="match status" value="1"/>
</dbReference>
<dbReference type="InterPro" id="IPR010982">
    <property type="entry name" value="Lambda_DNA-bd_dom_sf"/>
</dbReference>
<dbReference type="RefSeq" id="WP_060795785.1">
    <property type="nucleotide sequence ID" value="NZ_KQ956222.1"/>
</dbReference>
<dbReference type="PROSITE" id="PS50943">
    <property type="entry name" value="HTH_CROC1"/>
    <property type="match status" value="1"/>
</dbReference>
<dbReference type="PATRIC" id="fig|1502.174.peg.1625"/>
<accession>A0A133N6I7</accession>
<dbReference type="AlphaFoldDB" id="A0A133N6I7"/>
<dbReference type="PANTHER" id="PTHR46558:SF11">
    <property type="entry name" value="HTH-TYPE TRANSCRIPTIONAL REGULATOR XRE"/>
    <property type="match status" value="1"/>
</dbReference>
<reference evidence="3 4" key="1">
    <citation type="submission" date="2016-01" db="EMBL/GenBank/DDBJ databases">
        <authorList>
            <person name="Oliw E.H."/>
        </authorList>
    </citation>
    <scope>NUCLEOTIDE SEQUENCE [LARGE SCALE GENOMIC DNA]</scope>
    <source>
        <strain evidence="3 4">MJR7757A</strain>
    </source>
</reference>
<dbReference type="PANTHER" id="PTHR46558">
    <property type="entry name" value="TRACRIPTIONAL REGULATORY PROTEIN-RELATED-RELATED"/>
    <property type="match status" value="1"/>
</dbReference>
<evidence type="ECO:0000313" key="3">
    <source>
        <dbReference type="EMBL" id="KXA11823.1"/>
    </source>
</evidence>
<dbReference type="SMART" id="SM00530">
    <property type="entry name" value="HTH_XRE"/>
    <property type="match status" value="1"/>
</dbReference>